<gene>
    <name evidence="1" type="ORF">CGI_10001135</name>
</gene>
<evidence type="ECO:0000313" key="1">
    <source>
        <dbReference type="EMBL" id="EKC22936.1"/>
    </source>
</evidence>
<reference evidence="1" key="1">
    <citation type="journal article" date="2012" name="Nature">
        <title>The oyster genome reveals stress adaptation and complexity of shell formation.</title>
        <authorList>
            <person name="Zhang G."/>
            <person name="Fang X."/>
            <person name="Guo X."/>
            <person name="Li L."/>
            <person name="Luo R."/>
            <person name="Xu F."/>
            <person name="Yang P."/>
            <person name="Zhang L."/>
            <person name="Wang X."/>
            <person name="Qi H."/>
            <person name="Xiong Z."/>
            <person name="Que H."/>
            <person name="Xie Y."/>
            <person name="Holland P.W."/>
            <person name="Paps J."/>
            <person name="Zhu Y."/>
            <person name="Wu F."/>
            <person name="Chen Y."/>
            <person name="Wang J."/>
            <person name="Peng C."/>
            <person name="Meng J."/>
            <person name="Yang L."/>
            <person name="Liu J."/>
            <person name="Wen B."/>
            <person name="Zhang N."/>
            <person name="Huang Z."/>
            <person name="Zhu Q."/>
            <person name="Feng Y."/>
            <person name="Mount A."/>
            <person name="Hedgecock D."/>
            <person name="Xu Z."/>
            <person name="Liu Y."/>
            <person name="Domazet-Loso T."/>
            <person name="Du Y."/>
            <person name="Sun X."/>
            <person name="Zhang S."/>
            <person name="Liu B."/>
            <person name="Cheng P."/>
            <person name="Jiang X."/>
            <person name="Li J."/>
            <person name="Fan D."/>
            <person name="Wang W."/>
            <person name="Fu W."/>
            <person name="Wang T."/>
            <person name="Wang B."/>
            <person name="Zhang J."/>
            <person name="Peng Z."/>
            <person name="Li Y."/>
            <person name="Li N."/>
            <person name="Wang J."/>
            <person name="Chen M."/>
            <person name="He Y."/>
            <person name="Tan F."/>
            <person name="Song X."/>
            <person name="Zheng Q."/>
            <person name="Huang R."/>
            <person name="Yang H."/>
            <person name="Du X."/>
            <person name="Chen L."/>
            <person name="Yang M."/>
            <person name="Gaffney P.M."/>
            <person name="Wang S."/>
            <person name="Luo L."/>
            <person name="She Z."/>
            <person name="Ming Y."/>
            <person name="Huang W."/>
            <person name="Zhang S."/>
            <person name="Huang B."/>
            <person name="Zhang Y."/>
            <person name="Qu T."/>
            <person name="Ni P."/>
            <person name="Miao G."/>
            <person name="Wang J."/>
            <person name="Wang Q."/>
            <person name="Steinberg C.E."/>
            <person name="Wang H."/>
            <person name="Li N."/>
            <person name="Qian L."/>
            <person name="Zhang G."/>
            <person name="Li Y."/>
            <person name="Yang H."/>
            <person name="Liu X."/>
            <person name="Wang J."/>
            <person name="Yin Y."/>
            <person name="Wang J."/>
        </authorList>
    </citation>
    <scope>NUCLEOTIDE SEQUENCE [LARGE SCALE GENOMIC DNA]</scope>
    <source>
        <strain evidence="1">05x7-T-G4-1.051#20</strain>
    </source>
</reference>
<dbReference type="InParanoid" id="K1QMU7"/>
<accession>K1QMU7</accession>
<dbReference type="HOGENOM" id="CLU_2796452_0_0_1"/>
<protein>
    <submittedName>
        <fullName evidence="1">Uncharacterized protein</fullName>
    </submittedName>
</protein>
<name>K1QMU7_MAGGI</name>
<sequence length="68" mass="7292">MCLYTVFTQMYMTNVTVHGVIGSLTQGAAYNILGAVPGVHAKQENTRAHGADSKVHSVAWSCDGRRLA</sequence>
<organism evidence="1">
    <name type="scientific">Magallana gigas</name>
    <name type="common">Pacific oyster</name>
    <name type="synonym">Crassostrea gigas</name>
    <dbReference type="NCBI Taxonomy" id="29159"/>
    <lineage>
        <taxon>Eukaryota</taxon>
        <taxon>Metazoa</taxon>
        <taxon>Spiralia</taxon>
        <taxon>Lophotrochozoa</taxon>
        <taxon>Mollusca</taxon>
        <taxon>Bivalvia</taxon>
        <taxon>Autobranchia</taxon>
        <taxon>Pteriomorphia</taxon>
        <taxon>Ostreida</taxon>
        <taxon>Ostreoidea</taxon>
        <taxon>Ostreidae</taxon>
        <taxon>Magallana</taxon>
    </lineage>
</organism>
<dbReference type="AlphaFoldDB" id="K1QMU7"/>
<dbReference type="EMBL" id="JH817241">
    <property type="protein sequence ID" value="EKC22936.1"/>
    <property type="molecule type" value="Genomic_DNA"/>
</dbReference>
<proteinExistence type="predicted"/>